<feature type="domain" description="EXPERA" evidence="7">
    <location>
        <begin position="121"/>
        <end position="253"/>
    </location>
</feature>
<evidence type="ECO:0000256" key="4">
    <source>
        <dbReference type="ARBA" id="ARBA00023136"/>
    </source>
</evidence>
<feature type="transmembrane region" description="Helical" evidence="6">
    <location>
        <begin position="87"/>
        <end position="111"/>
    </location>
</feature>
<proteinExistence type="predicted"/>
<dbReference type="InterPro" id="IPR033118">
    <property type="entry name" value="EXPERA"/>
</dbReference>
<feature type="transmembrane region" description="Helical" evidence="6">
    <location>
        <begin position="123"/>
        <end position="143"/>
    </location>
</feature>
<keyword evidence="9" id="KW-1185">Reference proteome</keyword>
<dbReference type="PANTHER" id="PTHR14568:SF10">
    <property type="entry name" value="TRANSMEMBRANE 6 SUPERFAMILY MEMBER 1"/>
    <property type="match status" value="1"/>
</dbReference>
<evidence type="ECO:0000256" key="3">
    <source>
        <dbReference type="ARBA" id="ARBA00022989"/>
    </source>
</evidence>
<dbReference type="PROSITE" id="PS51751">
    <property type="entry name" value="EXPERA"/>
    <property type="match status" value="1"/>
</dbReference>
<feature type="transmembrane region" description="Helical" evidence="6">
    <location>
        <begin position="200"/>
        <end position="218"/>
    </location>
</feature>
<dbReference type="InterPro" id="IPR059044">
    <property type="entry name" value="TM_Tm6sf1/2"/>
</dbReference>
<dbReference type="Ensembl" id="ENSPKIT00000024475.1">
    <property type="protein sequence ID" value="ENSPKIP00000000577.1"/>
    <property type="gene ID" value="ENSPKIG00000019182.1"/>
</dbReference>
<evidence type="ECO:0000256" key="2">
    <source>
        <dbReference type="ARBA" id="ARBA00022692"/>
    </source>
</evidence>
<reference evidence="8" key="1">
    <citation type="submission" date="2025-08" db="UniProtKB">
        <authorList>
            <consortium name="Ensembl"/>
        </authorList>
    </citation>
    <scope>IDENTIFICATION</scope>
</reference>
<sequence>MLVHYYSVIKTGLHIDACGETASKNVGLFTRKLTKLYHTTKSFDHRFWVLTYRNLALAPRTQQNLTLSEIRYNVLQFISFMQINNKSLFFCSIGAVIVSGTLMVLFIMTFARISLKKNPPKDPLFYVFAVYAFFSVVNLIIGLEQDSIIDGFMTFYLKQADPYINTAHGHVLSYWDGCVHYLMYLLVVAAISWGESYRNIGLYWVGSILMHVIVYIPGSVVEYPGSSQEEPVSETPGFTVCTLPHPGFRFLRL</sequence>
<keyword evidence="2 5" id="KW-0812">Transmembrane</keyword>
<name>A0A3B3Q2E1_9TELE</name>
<keyword evidence="4 5" id="KW-0472">Membrane</keyword>
<dbReference type="STRING" id="1676925.ENSPKIP00000000577"/>
<protein>
    <submittedName>
        <fullName evidence="8">Transmembrane 6 superfamily member 1</fullName>
    </submittedName>
</protein>
<dbReference type="GO" id="GO:0005765">
    <property type="term" value="C:lysosomal membrane"/>
    <property type="evidence" value="ECO:0007669"/>
    <property type="project" value="TreeGrafter"/>
</dbReference>
<evidence type="ECO:0000259" key="7">
    <source>
        <dbReference type="PROSITE" id="PS51751"/>
    </source>
</evidence>
<reference evidence="8" key="2">
    <citation type="submission" date="2025-09" db="UniProtKB">
        <authorList>
            <consortium name="Ensembl"/>
        </authorList>
    </citation>
    <scope>IDENTIFICATION</scope>
</reference>
<dbReference type="AlphaFoldDB" id="A0A3B3Q2E1"/>
<accession>A0A3B3Q2E1</accession>
<organism evidence="8 9">
    <name type="scientific">Paramormyrops kingsleyae</name>
    <dbReference type="NCBI Taxonomy" id="1676925"/>
    <lineage>
        <taxon>Eukaryota</taxon>
        <taxon>Metazoa</taxon>
        <taxon>Chordata</taxon>
        <taxon>Craniata</taxon>
        <taxon>Vertebrata</taxon>
        <taxon>Euteleostomi</taxon>
        <taxon>Actinopterygii</taxon>
        <taxon>Neopterygii</taxon>
        <taxon>Teleostei</taxon>
        <taxon>Osteoglossocephala</taxon>
        <taxon>Osteoglossomorpha</taxon>
        <taxon>Osteoglossiformes</taxon>
        <taxon>Mormyridae</taxon>
        <taxon>Paramormyrops</taxon>
    </lineage>
</organism>
<evidence type="ECO:0000313" key="8">
    <source>
        <dbReference type="Ensembl" id="ENSPKIP00000000577.1"/>
    </source>
</evidence>
<evidence type="ECO:0000313" key="9">
    <source>
        <dbReference type="Proteomes" id="UP000261540"/>
    </source>
</evidence>
<dbReference type="Proteomes" id="UP000261540">
    <property type="component" value="Unplaced"/>
</dbReference>
<evidence type="ECO:0000256" key="6">
    <source>
        <dbReference type="SAM" id="Phobius"/>
    </source>
</evidence>
<evidence type="ECO:0000256" key="5">
    <source>
        <dbReference type="PROSITE-ProRule" id="PRU01087"/>
    </source>
</evidence>
<comment type="subcellular location">
    <subcellularLocation>
        <location evidence="1">Membrane</location>
        <topology evidence="1">Multi-pass membrane protein</topology>
    </subcellularLocation>
</comment>
<keyword evidence="3 5" id="KW-1133">Transmembrane helix</keyword>
<feature type="transmembrane region" description="Helical" evidence="6">
    <location>
        <begin position="172"/>
        <end position="193"/>
    </location>
</feature>
<dbReference type="GeneTree" id="ENSGT00390000012913"/>
<dbReference type="PANTHER" id="PTHR14568">
    <property type="entry name" value="TRANSMEMBRANE SUPERFAMILY 6 MEMBER 1/2"/>
    <property type="match status" value="1"/>
</dbReference>
<evidence type="ECO:0000256" key="1">
    <source>
        <dbReference type="ARBA" id="ARBA00004141"/>
    </source>
</evidence>
<dbReference type="Pfam" id="PF26083">
    <property type="entry name" value="TM_Tm6sf2"/>
    <property type="match status" value="1"/>
</dbReference>